<name>A0A502FSV9_9SPHN</name>
<feature type="transmembrane region" description="Helical" evidence="1">
    <location>
        <begin position="82"/>
        <end position="105"/>
    </location>
</feature>
<organism evidence="2 3">
    <name type="scientific">Sphingomonas glacialis</name>
    <dbReference type="NCBI Taxonomy" id="658225"/>
    <lineage>
        <taxon>Bacteria</taxon>
        <taxon>Pseudomonadati</taxon>
        <taxon>Pseudomonadota</taxon>
        <taxon>Alphaproteobacteria</taxon>
        <taxon>Sphingomonadales</taxon>
        <taxon>Sphingomonadaceae</taxon>
        <taxon>Sphingomonas</taxon>
    </lineage>
</organism>
<accession>A0A502FSV9</accession>
<evidence type="ECO:0000256" key="1">
    <source>
        <dbReference type="SAM" id="Phobius"/>
    </source>
</evidence>
<reference evidence="2 3" key="1">
    <citation type="journal article" date="2019" name="Environ. Microbiol.">
        <title>Species interactions and distinct microbial communities in high Arctic permafrost affected cryosols are associated with the CH4 and CO2 gas fluxes.</title>
        <authorList>
            <person name="Altshuler I."/>
            <person name="Hamel J."/>
            <person name="Turney S."/>
            <person name="Magnuson E."/>
            <person name="Levesque R."/>
            <person name="Greer C."/>
            <person name="Whyte L.G."/>
        </authorList>
    </citation>
    <scope>NUCLEOTIDE SEQUENCE [LARGE SCALE GENOMIC DNA]</scope>
    <source>
        <strain evidence="2 3">E6.1</strain>
    </source>
</reference>
<dbReference type="AlphaFoldDB" id="A0A502FSV9"/>
<keyword evidence="3" id="KW-1185">Reference proteome</keyword>
<evidence type="ECO:0000313" key="2">
    <source>
        <dbReference type="EMBL" id="TPG52618.1"/>
    </source>
</evidence>
<keyword evidence="1" id="KW-0812">Transmembrane</keyword>
<sequence>MLMKHIFFAFPAGPAGWALVLFRLSASVWIAGAGGQMQFYDPRVNALAYVTSLGLLAGFPTRLITGACALVGAAVAATVPVYPLPCSGAFVLSMIALTLIGPGAYSVDSVLFGHRTVRFAD</sequence>
<proteinExistence type="predicted"/>
<dbReference type="Proteomes" id="UP000319931">
    <property type="component" value="Unassembled WGS sequence"/>
</dbReference>
<dbReference type="EMBL" id="RCZC01000003">
    <property type="protein sequence ID" value="TPG52618.1"/>
    <property type="molecule type" value="Genomic_DNA"/>
</dbReference>
<evidence type="ECO:0000313" key="3">
    <source>
        <dbReference type="Proteomes" id="UP000319931"/>
    </source>
</evidence>
<gene>
    <name evidence="2" type="ORF">EAH76_12040</name>
</gene>
<comment type="caution">
    <text evidence="2">The sequence shown here is derived from an EMBL/GenBank/DDBJ whole genome shotgun (WGS) entry which is preliminary data.</text>
</comment>
<feature type="transmembrane region" description="Helical" evidence="1">
    <location>
        <begin position="47"/>
        <end position="76"/>
    </location>
</feature>
<keyword evidence="1" id="KW-1133">Transmembrane helix</keyword>
<feature type="transmembrane region" description="Helical" evidence="1">
    <location>
        <begin position="6"/>
        <end position="26"/>
    </location>
</feature>
<keyword evidence="1" id="KW-0472">Membrane</keyword>
<protein>
    <submittedName>
        <fullName evidence="2">Uncharacterized protein</fullName>
    </submittedName>
</protein>